<gene>
    <name evidence="2" type="ORF">FKY71_15210</name>
</gene>
<protein>
    <submittedName>
        <fullName evidence="2">DUF1028 domain-containing protein</fullName>
    </submittedName>
</protein>
<feature type="compositionally biased region" description="Polar residues" evidence="1">
    <location>
        <begin position="238"/>
        <end position="250"/>
    </location>
</feature>
<dbReference type="AlphaFoldDB" id="A0A540VN37"/>
<evidence type="ECO:0000313" key="3">
    <source>
        <dbReference type="Proteomes" id="UP000315400"/>
    </source>
</evidence>
<dbReference type="PANTHER" id="PTHR39328:SF1">
    <property type="entry name" value="BLL2871 PROTEIN"/>
    <property type="match status" value="1"/>
</dbReference>
<evidence type="ECO:0000313" key="2">
    <source>
        <dbReference type="EMBL" id="TQE98179.1"/>
    </source>
</evidence>
<evidence type="ECO:0000256" key="1">
    <source>
        <dbReference type="SAM" id="MobiDB-lite"/>
    </source>
</evidence>
<proteinExistence type="predicted"/>
<dbReference type="Pfam" id="PF06267">
    <property type="entry name" value="DUF1028"/>
    <property type="match status" value="1"/>
</dbReference>
<organism evidence="2 3">
    <name type="scientific">Spiribacter salinus</name>
    <dbReference type="NCBI Taxonomy" id="1335746"/>
    <lineage>
        <taxon>Bacteria</taxon>
        <taxon>Pseudomonadati</taxon>
        <taxon>Pseudomonadota</taxon>
        <taxon>Gammaproteobacteria</taxon>
        <taxon>Chromatiales</taxon>
        <taxon>Ectothiorhodospiraceae</taxon>
        <taxon>Spiribacter</taxon>
    </lineage>
</organism>
<dbReference type="PANTHER" id="PTHR39328">
    <property type="entry name" value="BLL2871 PROTEIN"/>
    <property type="match status" value="1"/>
</dbReference>
<feature type="region of interest" description="Disordered" evidence="1">
    <location>
        <begin position="231"/>
        <end position="250"/>
    </location>
</feature>
<dbReference type="InterPro" id="IPR010430">
    <property type="entry name" value="DUF1028"/>
</dbReference>
<name>A0A540VN37_9GAMM</name>
<dbReference type="InterPro" id="IPR029055">
    <property type="entry name" value="Ntn_hydrolases_N"/>
</dbReference>
<dbReference type="SUPFAM" id="SSF56235">
    <property type="entry name" value="N-terminal nucleophile aminohydrolases (Ntn hydrolases)"/>
    <property type="match status" value="1"/>
</dbReference>
<sequence length="250" mass="26705">MTYSLIARNADTGEIGIAVASRFFACGALVPHIGTRSAVATQAFVNPLWGTEGLARLEAGEAAKDVLADFVSRDKGQHIRQCHMLDSAGNFAAHTGSECVDWCGHLSGALHSVAGNMLTGEAVIRATFDAYAEAADLPFPDRLLHAMRAGEVAGGDKRGRQAAGLKINRGEAYAILDLRADDHEDPLAELDRLLDVSRERYSHVAPAFATTANFSGCTDRRPIDASIAAEEERRAKLGTSTRSRATQRGD</sequence>
<dbReference type="EMBL" id="VIFK01000260">
    <property type="protein sequence ID" value="TQE98179.1"/>
    <property type="molecule type" value="Genomic_DNA"/>
</dbReference>
<dbReference type="Gene3D" id="3.60.20.10">
    <property type="entry name" value="Glutamine Phosphoribosylpyrophosphate, subunit 1, domain 1"/>
    <property type="match status" value="1"/>
</dbReference>
<reference evidence="2 3" key="1">
    <citation type="submission" date="2019-06" db="EMBL/GenBank/DDBJ databases">
        <title>Metagenome assembled Genome of Spiribacter salinus SL48-SHIP from the microbial mat of Salt Lake 48 (Novosibirsk region, Russia).</title>
        <authorList>
            <person name="Shipova A."/>
            <person name="Rozanov A.S."/>
            <person name="Bryanskaya A.V."/>
            <person name="Peltek S.E."/>
        </authorList>
    </citation>
    <scope>NUCLEOTIDE SEQUENCE [LARGE SCALE GENOMIC DNA]</scope>
    <source>
        <strain evidence="2">SL48-SHIP-2</strain>
    </source>
</reference>
<comment type="caution">
    <text evidence="2">The sequence shown here is derived from an EMBL/GenBank/DDBJ whole genome shotgun (WGS) entry which is preliminary data.</text>
</comment>
<accession>A0A540VN37</accession>
<dbReference type="Proteomes" id="UP000315400">
    <property type="component" value="Unassembled WGS sequence"/>
</dbReference>